<gene>
    <name evidence="2" type="ORF">JF888_00255</name>
</gene>
<dbReference type="InterPro" id="IPR036817">
    <property type="entry name" value="Transthyretin/HIU_hydrolase_sf"/>
</dbReference>
<protein>
    <submittedName>
        <fullName evidence="2">Hydroxyisourate hydrolase</fullName>
    </submittedName>
</protein>
<proteinExistence type="predicted"/>
<dbReference type="PANTHER" id="PTHR10395">
    <property type="entry name" value="URICASE AND TRANSTHYRETIN-RELATED"/>
    <property type="match status" value="1"/>
</dbReference>
<dbReference type="SUPFAM" id="SSF49472">
    <property type="entry name" value="Transthyretin (synonym: prealbumin)"/>
    <property type="match status" value="1"/>
</dbReference>
<dbReference type="Pfam" id="PF00576">
    <property type="entry name" value="Transthyretin"/>
    <property type="match status" value="1"/>
</dbReference>
<dbReference type="AlphaFoldDB" id="A0A934N5Q4"/>
<sequence length="111" mass="11913">MDQSGTTGTTLSTHVLDVSRGEGAANVEIELRAGGSSLGRARTDAGGRIAQLSEQPMSPGRYTVIVRLDGYFGSLPHLLTEVTLELDLSESRHYHVPLLIGPYLLSTYRGT</sequence>
<evidence type="ECO:0000313" key="3">
    <source>
        <dbReference type="Proteomes" id="UP000620075"/>
    </source>
</evidence>
<evidence type="ECO:0000313" key="2">
    <source>
        <dbReference type="EMBL" id="MBJ7601625.1"/>
    </source>
</evidence>
<evidence type="ECO:0000259" key="1">
    <source>
        <dbReference type="Pfam" id="PF00576"/>
    </source>
</evidence>
<organism evidence="2 3">
    <name type="scientific">Candidatus Dormiibacter inghamiae</name>
    <dbReference type="NCBI Taxonomy" id="3127013"/>
    <lineage>
        <taxon>Bacteria</taxon>
        <taxon>Bacillati</taxon>
        <taxon>Candidatus Dormiibacterota</taxon>
        <taxon>Candidatus Dormibacteria</taxon>
        <taxon>Candidatus Dormibacterales</taxon>
        <taxon>Candidatus Dormibacteraceae</taxon>
        <taxon>Candidatus Dormiibacter</taxon>
    </lineage>
</organism>
<dbReference type="Gene3D" id="2.60.40.180">
    <property type="entry name" value="Transthyretin/hydroxyisourate hydrolase domain"/>
    <property type="match status" value="1"/>
</dbReference>
<dbReference type="Proteomes" id="UP000620075">
    <property type="component" value="Unassembled WGS sequence"/>
</dbReference>
<dbReference type="InterPro" id="IPR023416">
    <property type="entry name" value="Transthyretin/HIU_hydrolase_d"/>
</dbReference>
<dbReference type="EMBL" id="JAEKNQ010000003">
    <property type="protein sequence ID" value="MBJ7601625.1"/>
    <property type="molecule type" value="Genomic_DNA"/>
</dbReference>
<accession>A0A934N5Q4</accession>
<dbReference type="GO" id="GO:0006144">
    <property type="term" value="P:purine nucleobase metabolic process"/>
    <property type="evidence" value="ECO:0007669"/>
    <property type="project" value="TreeGrafter"/>
</dbReference>
<comment type="caution">
    <text evidence="2">The sequence shown here is derived from an EMBL/GenBank/DDBJ whole genome shotgun (WGS) entry which is preliminary data.</text>
</comment>
<reference evidence="2 3" key="1">
    <citation type="submission" date="2020-10" db="EMBL/GenBank/DDBJ databases">
        <title>Ca. Dormibacterota MAGs.</title>
        <authorList>
            <person name="Montgomery K."/>
        </authorList>
    </citation>
    <scope>NUCLEOTIDE SEQUENCE [LARGE SCALE GENOMIC DNA]</scope>
    <source>
        <strain evidence="2">SC8811_S16_3</strain>
    </source>
</reference>
<feature type="domain" description="Transthyretin/hydroxyisourate hydrolase" evidence="1">
    <location>
        <begin position="11"/>
        <end position="110"/>
    </location>
</feature>
<dbReference type="RefSeq" id="WP_338175973.1">
    <property type="nucleotide sequence ID" value="NZ_JAEKNQ010000003.1"/>
</dbReference>
<dbReference type="GO" id="GO:0016787">
    <property type="term" value="F:hydrolase activity"/>
    <property type="evidence" value="ECO:0007669"/>
    <property type="project" value="UniProtKB-KW"/>
</dbReference>
<dbReference type="PANTHER" id="PTHR10395:SF7">
    <property type="entry name" value="5-HYDROXYISOURATE HYDROLASE"/>
    <property type="match status" value="1"/>
</dbReference>
<keyword evidence="2" id="KW-0378">Hydrolase</keyword>
<name>A0A934N5Q4_9BACT</name>